<proteinExistence type="predicted"/>
<feature type="signal peptide" evidence="1">
    <location>
        <begin position="1"/>
        <end position="22"/>
    </location>
</feature>
<protein>
    <recommendedName>
        <fullName evidence="4">Lipoprotein</fullName>
    </recommendedName>
</protein>
<sequence length="129" mass="14558">MKKIIVPLFSVCLLFMAFQCEDNNTITMEEEKESLNVSKKIIEDLANTSICNETTTCKFIAFGSKPCGGPWSYLTYSTSIDTDRLEGLVNEFNEKQANFNQKWNIASDCSFVTPPLSIECKNNTCIPVY</sequence>
<evidence type="ECO:0000313" key="3">
    <source>
        <dbReference type="Proteomes" id="UP001302806"/>
    </source>
</evidence>
<gene>
    <name evidence="2" type="ORF">RHP51_15635</name>
</gene>
<evidence type="ECO:0000256" key="1">
    <source>
        <dbReference type="SAM" id="SignalP"/>
    </source>
</evidence>
<dbReference type="RefSeq" id="WP_415865180.1">
    <property type="nucleotide sequence ID" value="NZ_CP134537.1"/>
</dbReference>
<name>A0ABY9XRZ0_9FLAO</name>
<reference evidence="2 3" key="1">
    <citation type="submission" date="2023-09" db="EMBL/GenBank/DDBJ databases">
        <title>Thalassobella suaedae gen. nov., sp. nov., a marine bacterium of the family Flavobacteriaceae isolated from a halophyte Suaeda japonica.</title>
        <authorList>
            <person name="Lee S.Y."/>
            <person name="Hwang C.Y."/>
        </authorList>
    </citation>
    <scope>NUCLEOTIDE SEQUENCE [LARGE SCALE GENOMIC DNA]</scope>
    <source>
        <strain evidence="2 3">HL-DH14</strain>
    </source>
</reference>
<feature type="chain" id="PRO_5045151806" description="Lipoprotein" evidence="1">
    <location>
        <begin position="23"/>
        <end position="129"/>
    </location>
</feature>
<dbReference type="Proteomes" id="UP001302806">
    <property type="component" value="Chromosome"/>
</dbReference>
<accession>A0ABY9XRZ0</accession>
<organism evidence="2 3">
    <name type="scientific">Thalassobellus suaedae</name>
    <dbReference type="NCBI Taxonomy" id="3074124"/>
    <lineage>
        <taxon>Bacteria</taxon>
        <taxon>Pseudomonadati</taxon>
        <taxon>Bacteroidota</taxon>
        <taxon>Flavobacteriia</taxon>
        <taxon>Flavobacteriales</taxon>
        <taxon>Flavobacteriaceae</taxon>
        <taxon>Thalassobellus</taxon>
    </lineage>
</organism>
<dbReference type="EMBL" id="CP134537">
    <property type="protein sequence ID" value="WNH08528.1"/>
    <property type="molecule type" value="Genomic_DNA"/>
</dbReference>
<evidence type="ECO:0000313" key="2">
    <source>
        <dbReference type="EMBL" id="WNH08528.1"/>
    </source>
</evidence>
<keyword evidence="1" id="KW-0732">Signal</keyword>
<evidence type="ECO:0008006" key="4">
    <source>
        <dbReference type="Google" id="ProtNLM"/>
    </source>
</evidence>